<sequence>MDMKRAFAGLRHHTLVAALLFLLLLVLLYNLGGWGLVETSEARYAEISREMLLSGDWLYPHLLGIQHFHKPPITYMISAAGMGLFGVNEFGVRFFLQISLLAQALLVYRIARELFQSRKIAFTALVIYVTLPAVLIAARNLTTDSFLATFELLAIWAWMKYKPSKKPSWLYLFYLALALAFLTKGPVGLIFPVLVVLGYRVKGANARPSLMHHLVGLSLFLILSASWYVYLMWQNRQFVDYFLLNHIVKRYTSPETFGRSQPWWFYLAFIPVLSLPWSAMLLLHLPALRKLVPEQKRLFVLWLLVPLLFFSFSSSKLILYVLPMLAGIALLISWLLYQLTANELRIISRITFVYLGLVVLGLVLLRFLPLGYTVPLPLVLFAVLMLGVLYLLWRYMRQSIQQVVAAVLAFTIFLIPLSTHILGANAVQMNSSRAVANLIREENLQGRTIVVYDRLLPSLAFALNKDIVSVSDQHHSLKRETQFETGNAWRNHLLRIQDRQDSTRLRELLNSQAVLVSKRELPANRNWLRSQLLHSRQVGVWMVYY</sequence>
<protein>
    <submittedName>
        <fullName evidence="10">Glycosyl transferase</fullName>
    </submittedName>
</protein>
<name>A0ABQ1W503_9BACT</name>
<dbReference type="EMBL" id="BMFP01000003">
    <property type="protein sequence ID" value="GGG15369.1"/>
    <property type="molecule type" value="Genomic_DNA"/>
</dbReference>
<evidence type="ECO:0000256" key="4">
    <source>
        <dbReference type="ARBA" id="ARBA00022679"/>
    </source>
</evidence>
<keyword evidence="6 8" id="KW-1133">Transmembrane helix</keyword>
<comment type="subcellular location">
    <subcellularLocation>
        <location evidence="1">Cell membrane</location>
        <topology evidence="1">Multi-pass membrane protein</topology>
    </subcellularLocation>
</comment>
<evidence type="ECO:0000256" key="1">
    <source>
        <dbReference type="ARBA" id="ARBA00004651"/>
    </source>
</evidence>
<accession>A0ABQ1W503</accession>
<keyword evidence="3" id="KW-0328">Glycosyltransferase</keyword>
<dbReference type="GO" id="GO:0016740">
    <property type="term" value="F:transferase activity"/>
    <property type="evidence" value="ECO:0007669"/>
    <property type="project" value="UniProtKB-KW"/>
</dbReference>
<dbReference type="Proteomes" id="UP000634043">
    <property type="component" value="Unassembled WGS sequence"/>
</dbReference>
<dbReference type="InterPro" id="IPR050297">
    <property type="entry name" value="LipidA_mod_glycosyltrf_83"/>
</dbReference>
<evidence type="ECO:0000256" key="8">
    <source>
        <dbReference type="SAM" id="Phobius"/>
    </source>
</evidence>
<evidence type="ECO:0000256" key="5">
    <source>
        <dbReference type="ARBA" id="ARBA00022692"/>
    </source>
</evidence>
<keyword evidence="7 8" id="KW-0472">Membrane</keyword>
<feature type="transmembrane region" description="Helical" evidence="8">
    <location>
        <begin position="297"/>
        <end position="312"/>
    </location>
</feature>
<dbReference type="InterPro" id="IPR003342">
    <property type="entry name" value="ArnT-like_N"/>
</dbReference>
<evidence type="ECO:0000256" key="7">
    <source>
        <dbReference type="ARBA" id="ARBA00023136"/>
    </source>
</evidence>
<feature type="transmembrane region" description="Helical" evidence="8">
    <location>
        <begin position="374"/>
        <end position="392"/>
    </location>
</feature>
<evidence type="ECO:0000256" key="2">
    <source>
        <dbReference type="ARBA" id="ARBA00022475"/>
    </source>
</evidence>
<reference evidence="11" key="1">
    <citation type="journal article" date="2019" name="Int. J. Syst. Evol. Microbiol.">
        <title>The Global Catalogue of Microorganisms (GCM) 10K type strain sequencing project: providing services to taxonomists for standard genome sequencing and annotation.</title>
        <authorList>
            <consortium name="The Broad Institute Genomics Platform"/>
            <consortium name="The Broad Institute Genome Sequencing Center for Infectious Disease"/>
            <person name="Wu L."/>
            <person name="Ma J."/>
        </authorList>
    </citation>
    <scope>NUCLEOTIDE SEQUENCE [LARGE SCALE GENOMIC DNA]</scope>
    <source>
        <strain evidence="11">CGMCC 1.12749</strain>
    </source>
</reference>
<comment type="caution">
    <text evidence="10">The sequence shown here is derived from an EMBL/GenBank/DDBJ whole genome shotgun (WGS) entry which is preliminary data.</text>
</comment>
<feature type="transmembrane region" description="Helical" evidence="8">
    <location>
        <begin position="318"/>
        <end position="337"/>
    </location>
</feature>
<feature type="transmembrane region" description="Helical" evidence="8">
    <location>
        <begin position="263"/>
        <end position="285"/>
    </location>
</feature>
<dbReference type="PANTHER" id="PTHR33908:SF3">
    <property type="entry name" value="UNDECAPRENYL PHOSPHATE-ALPHA-4-AMINO-4-DEOXY-L-ARABINOSE ARABINOSYL TRANSFERASE"/>
    <property type="match status" value="1"/>
</dbReference>
<evidence type="ECO:0000259" key="9">
    <source>
        <dbReference type="Pfam" id="PF02366"/>
    </source>
</evidence>
<evidence type="ECO:0000256" key="6">
    <source>
        <dbReference type="ARBA" id="ARBA00022989"/>
    </source>
</evidence>
<feature type="transmembrane region" description="Helical" evidence="8">
    <location>
        <begin position="210"/>
        <end position="233"/>
    </location>
</feature>
<feature type="domain" description="ArnT-like N-terminal" evidence="9">
    <location>
        <begin position="18"/>
        <end position="241"/>
    </location>
</feature>
<evidence type="ECO:0000313" key="11">
    <source>
        <dbReference type="Proteomes" id="UP000634043"/>
    </source>
</evidence>
<dbReference type="Pfam" id="PF02366">
    <property type="entry name" value="PMT"/>
    <property type="match status" value="1"/>
</dbReference>
<keyword evidence="4 10" id="KW-0808">Transferase</keyword>
<keyword evidence="2" id="KW-1003">Cell membrane</keyword>
<evidence type="ECO:0000256" key="3">
    <source>
        <dbReference type="ARBA" id="ARBA00022676"/>
    </source>
</evidence>
<feature type="transmembrane region" description="Helical" evidence="8">
    <location>
        <begin position="404"/>
        <end position="423"/>
    </location>
</feature>
<organism evidence="10 11">
    <name type="scientific">Pontibacter amylolyticus</name>
    <dbReference type="NCBI Taxonomy" id="1424080"/>
    <lineage>
        <taxon>Bacteria</taxon>
        <taxon>Pseudomonadati</taxon>
        <taxon>Bacteroidota</taxon>
        <taxon>Cytophagia</taxon>
        <taxon>Cytophagales</taxon>
        <taxon>Hymenobacteraceae</taxon>
        <taxon>Pontibacter</taxon>
    </lineage>
</organism>
<proteinExistence type="predicted"/>
<keyword evidence="11" id="KW-1185">Reference proteome</keyword>
<feature type="transmembrane region" description="Helical" evidence="8">
    <location>
        <begin position="120"/>
        <end position="138"/>
    </location>
</feature>
<evidence type="ECO:0000313" key="10">
    <source>
        <dbReference type="EMBL" id="GGG15369.1"/>
    </source>
</evidence>
<feature type="transmembrane region" description="Helical" evidence="8">
    <location>
        <begin position="169"/>
        <end position="198"/>
    </location>
</feature>
<dbReference type="PANTHER" id="PTHR33908">
    <property type="entry name" value="MANNOSYLTRANSFERASE YKCB-RELATED"/>
    <property type="match status" value="1"/>
</dbReference>
<feature type="transmembrane region" description="Helical" evidence="8">
    <location>
        <begin position="349"/>
        <end position="368"/>
    </location>
</feature>
<keyword evidence="5 8" id="KW-0812">Transmembrane</keyword>
<gene>
    <name evidence="10" type="ORF">GCM10011323_19750</name>
</gene>